<dbReference type="InterPro" id="IPR036390">
    <property type="entry name" value="WH_DNA-bd_sf"/>
</dbReference>
<dbReference type="PROSITE" id="PS00042">
    <property type="entry name" value="HTH_CRP_1"/>
    <property type="match status" value="1"/>
</dbReference>
<evidence type="ECO:0000256" key="2">
    <source>
        <dbReference type="ARBA" id="ARBA00023125"/>
    </source>
</evidence>
<proteinExistence type="predicted"/>
<dbReference type="InterPro" id="IPR012318">
    <property type="entry name" value="HTH_CRP"/>
</dbReference>
<dbReference type="InterPro" id="IPR018335">
    <property type="entry name" value="Tscrpt_reg_HTH_Crp-type_CS"/>
</dbReference>
<dbReference type="EMBL" id="JAMPKX010000016">
    <property type="protein sequence ID" value="MEP0949893.1"/>
    <property type="molecule type" value="Genomic_DNA"/>
</dbReference>
<organism evidence="5 6">
    <name type="scientific">Leptolyngbya subtilissima DQ-A4</name>
    <dbReference type="NCBI Taxonomy" id="2933933"/>
    <lineage>
        <taxon>Bacteria</taxon>
        <taxon>Bacillati</taxon>
        <taxon>Cyanobacteriota</taxon>
        <taxon>Cyanophyceae</taxon>
        <taxon>Leptolyngbyales</taxon>
        <taxon>Leptolyngbyaceae</taxon>
        <taxon>Leptolyngbya group</taxon>
        <taxon>Leptolyngbya</taxon>
    </lineage>
</organism>
<keyword evidence="2" id="KW-0238">DNA-binding</keyword>
<dbReference type="SUPFAM" id="SSF51206">
    <property type="entry name" value="cAMP-binding domain-like"/>
    <property type="match status" value="1"/>
</dbReference>
<evidence type="ECO:0000313" key="5">
    <source>
        <dbReference type="EMBL" id="MEP0949893.1"/>
    </source>
</evidence>
<evidence type="ECO:0000256" key="1">
    <source>
        <dbReference type="ARBA" id="ARBA00023015"/>
    </source>
</evidence>
<protein>
    <submittedName>
        <fullName evidence="5">Crp/Fnr family transcriptional regulator</fullName>
    </submittedName>
</protein>
<dbReference type="Gene3D" id="2.60.120.10">
    <property type="entry name" value="Jelly Rolls"/>
    <property type="match status" value="1"/>
</dbReference>
<feature type="domain" description="HTH crp-type" evidence="4">
    <location>
        <begin position="135"/>
        <end position="208"/>
    </location>
</feature>
<dbReference type="InterPro" id="IPR014710">
    <property type="entry name" value="RmlC-like_jellyroll"/>
</dbReference>
<dbReference type="SMART" id="SM00419">
    <property type="entry name" value="HTH_CRP"/>
    <property type="match status" value="1"/>
</dbReference>
<gene>
    <name evidence="5" type="ORF">NC992_23675</name>
</gene>
<dbReference type="SUPFAM" id="SSF46785">
    <property type="entry name" value="Winged helix' DNA-binding domain"/>
    <property type="match status" value="1"/>
</dbReference>
<keyword evidence="6" id="KW-1185">Reference proteome</keyword>
<dbReference type="Proteomes" id="UP001482513">
    <property type="component" value="Unassembled WGS sequence"/>
</dbReference>
<evidence type="ECO:0000313" key="6">
    <source>
        <dbReference type="Proteomes" id="UP001482513"/>
    </source>
</evidence>
<keyword evidence="3" id="KW-0804">Transcription</keyword>
<evidence type="ECO:0000256" key="3">
    <source>
        <dbReference type="ARBA" id="ARBA00023163"/>
    </source>
</evidence>
<dbReference type="InterPro" id="IPR036388">
    <property type="entry name" value="WH-like_DNA-bd_sf"/>
</dbReference>
<accession>A0ABV0KD96</accession>
<comment type="caution">
    <text evidence="5">The sequence shown here is derived from an EMBL/GenBank/DDBJ whole genome shotgun (WGS) entry which is preliminary data.</text>
</comment>
<dbReference type="InterPro" id="IPR018490">
    <property type="entry name" value="cNMP-bd_dom_sf"/>
</dbReference>
<evidence type="ECO:0000259" key="4">
    <source>
        <dbReference type="PROSITE" id="PS51063"/>
    </source>
</evidence>
<dbReference type="PROSITE" id="PS51063">
    <property type="entry name" value="HTH_CRP_2"/>
    <property type="match status" value="1"/>
</dbReference>
<reference evidence="5 6" key="1">
    <citation type="submission" date="2022-04" db="EMBL/GenBank/DDBJ databases">
        <title>Positive selection, recombination, and allopatry shape intraspecific diversity of widespread and dominant cyanobacteria.</title>
        <authorList>
            <person name="Wei J."/>
            <person name="Shu W."/>
            <person name="Hu C."/>
        </authorList>
    </citation>
    <scope>NUCLEOTIDE SEQUENCE [LARGE SCALE GENOMIC DNA]</scope>
    <source>
        <strain evidence="5 6">DQ-A4</strain>
    </source>
</reference>
<name>A0ABV0KD96_9CYAN</name>
<keyword evidence="1" id="KW-0805">Transcription regulation</keyword>
<dbReference type="PRINTS" id="PR00034">
    <property type="entry name" value="HTHCRP"/>
</dbReference>
<dbReference type="Pfam" id="PF13545">
    <property type="entry name" value="HTH_Crp_2"/>
    <property type="match status" value="1"/>
</dbReference>
<dbReference type="Gene3D" id="1.10.10.10">
    <property type="entry name" value="Winged helix-like DNA-binding domain superfamily/Winged helix DNA-binding domain"/>
    <property type="match status" value="1"/>
</dbReference>
<sequence>MLGQLDSLAGLSNPPVAARLQGLSLEQLQRLPVSGSSHFGRRSYLPAASDRLWLLKAGAVRTLTYLEDGTAIALGLWSAGDIIGKFLSNAEPYLIEAVNDVEAVCISLSDWQPPVDVITSYLKHAEALMVVRTHRRAEAALLGLLQWLANRFGLQLERGCLIDLKITHQDLADFSGLSRVTVTRLLRQFEEQGLIYRRSRQLILAESSDHWHYEI</sequence>
<dbReference type="CDD" id="cd00092">
    <property type="entry name" value="HTH_CRP"/>
    <property type="match status" value="1"/>
</dbReference>
<dbReference type="RefSeq" id="WP_190697655.1">
    <property type="nucleotide sequence ID" value="NZ_JAMPKX010000016.1"/>
</dbReference>